<organism evidence="2 3">
    <name type="scientific">Bacteriovorax stolpii</name>
    <name type="common">Bdellovibrio stolpii</name>
    <dbReference type="NCBI Taxonomy" id="960"/>
    <lineage>
        <taxon>Bacteria</taxon>
        <taxon>Pseudomonadati</taxon>
        <taxon>Bdellovibrionota</taxon>
        <taxon>Bacteriovoracia</taxon>
        <taxon>Bacteriovoracales</taxon>
        <taxon>Bacteriovoracaceae</taxon>
        <taxon>Bacteriovorax</taxon>
    </lineage>
</organism>
<keyword evidence="3" id="KW-1185">Reference proteome</keyword>
<dbReference type="SUPFAM" id="SSF51679">
    <property type="entry name" value="Bacterial luciferase-like"/>
    <property type="match status" value="1"/>
</dbReference>
<dbReference type="AlphaFoldDB" id="A0A2K9NNB7"/>
<reference evidence="2 3" key="1">
    <citation type="submission" date="2018-01" db="EMBL/GenBank/DDBJ databases">
        <title>Complete genome sequence of Bacteriovorax stolpii DSM12778.</title>
        <authorList>
            <person name="Tang B."/>
            <person name="Chang J."/>
        </authorList>
    </citation>
    <scope>NUCLEOTIDE SEQUENCE [LARGE SCALE GENOMIC DNA]</scope>
    <source>
        <strain evidence="2 3">DSM 12778</strain>
    </source>
</reference>
<dbReference type="Proteomes" id="UP000235584">
    <property type="component" value="Chromosome"/>
</dbReference>
<dbReference type="Gene3D" id="3.20.20.30">
    <property type="entry name" value="Luciferase-like domain"/>
    <property type="match status" value="1"/>
</dbReference>
<gene>
    <name evidence="2" type="ORF">C0V70_02645</name>
</gene>
<dbReference type="PANTHER" id="PTHR42847">
    <property type="entry name" value="ALKANESULFONATE MONOOXYGENASE"/>
    <property type="match status" value="1"/>
</dbReference>
<dbReference type="KEGG" id="bsto:C0V70_02645"/>
<dbReference type="InterPro" id="IPR011251">
    <property type="entry name" value="Luciferase-like_dom"/>
</dbReference>
<protein>
    <recommendedName>
        <fullName evidence="1">Luciferase-like domain-containing protein</fullName>
    </recommendedName>
</protein>
<dbReference type="GO" id="GO:0046306">
    <property type="term" value="P:alkanesulfonate catabolic process"/>
    <property type="evidence" value="ECO:0007669"/>
    <property type="project" value="TreeGrafter"/>
</dbReference>
<dbReference type="InterPro" id="IPR050172">
    <property type="entry name" value="SsuD_RutA_monooxygenase"/>
</dbReference>
<dbReference type="PANTHER" id="PTHR42847:SF4">
    <property type="entry name" value="ALKANESULFONATE MONOOXYGENASE-RELATED"/>
    <property type="match status" value="1"/>
</dbReference>
<feature type="domain" description="Luciferase-like" evidence="1">
    <location>
        <begin position="69"/>
        <end position="162"/>
    </location>
</feature>
<dbReference type="InterPro" id="IPR036661">
    <property type="entry name" value="Luciferase-like_sf"/>
</dbReference>
<name>A0A2K9NNB7_BACTC</name>
<dbReference type="GO" id="GO:0008726">
    <property type="term" value="F:alkanesulfonate monooxygenase activity"/>
    <property type="evidence" value="ECO:0007669"/>
    <property type="project" value="TreeGrafter"/>
</dbReference>
<sequence length="322" mass="37407">MTKTFFINVAPSNDRRDEKGFHSQLDHYVGKTKKEFFKYTLITAGDKRLDPWIVAQRAMEKNPEFHPLIAVNPLHQHPFHIVKKLASLQDFYARPMALNMIPGSFPNEMSALHDELSFAERFSRLKDFSNVLKDFFKEKTTGRFQGQYYQVTDAKLFPPLKDDVELFYSGVAATSELSGNYVKGIKPLSEMKKSEGKGQGLLLGICARATNEEAQASMQKLYPQDRKGQMLFDMVLGGHETSWSQWMKDYLQRNPEERDDFNLTAMKNFWTSAPFIVGSYDECAGLLKKYSDYGYEFFITDFHHEDFLHVEECIRRFRNFKS</sequence>
<accession>A0A2K9NNB7</accession>
<dbReference type="EMBL" id="CP025704">
    <property type="protein sequence ID" value="AUN97021.1"/>
    <property type="molecule type" value="Genomic_DNA"/>
</dbReference>
<proteinExistence type="predicted"/>
<evidence type="ECO:0000259" key="1">
    <source>
        <dbReference type="Pfam" id="PF00296"/>
    </source>
</evidence>
<evidence type="ECO:0000313" key="3">
    <source>
        <dbReference type="Proteomes" id="UP000235584"/>
    </source>
</evidence>
<evidence type="ECO:0000313" key="2">
    <source>
        <dbReference type="EMBL" id="AUN97021.1"/>
    </source>
</evidence>
<dbReference type="Pfam" id="PF00296">
    <property type="entry name" value="Bac_luciferase"/>
    <property type="match status" value="1"/>
</dbReference>
<dbReference type="RefSeq" id="WP_102242316.1">
    <property type="nucleotide sequence ID" value="NZ_CP025704.1"/>
</dbReference>